<dbReference type="PANTHER" id="PTHR33317:SF4">
    <property type="entry name" value="POLYNUCLEOTIDYL TRANSFERASE, RIBONUCLEASE H-LIKE SUPERFAMILY PROTEIN"/>
    <property type="match status" value="1"/>
</dbReference>
<evidence type="ECO:0000313" key="6">
    <source>
        <dbReference type="EMBL" id="CAB4832638.1"/>
    </source>
</evidence>
<dbReference type="HAMAP" id="MF_00651">
    <property type="entry name" value="Nuclease_YqgF"/>
    <property type="match status" value="1"/>
</dbReference>
<evidence type="ECO:0000256" key="2">
    <source>
        <dbReference type="ARBA" id="ARBA00022517"/>
    </source>
</evidence>
<dbReference type="EMBL" id="CAFBPM010000010">
    <property type="protein sequence ID" value="CAB5024435.1"/>
    <property type="molecule type" value="Genomic_DNA"/>
</dbReference>
<evidence type="ECO:0000256" key="3">
    <source>
        <dbReference type="ARBA" id="ARBA00022722"/>
    </source>
</evidence>
<dbReference type="GO" id="GO:0004518">
    <property type="term" value="F:nuclease activity"/>
    <property type="evidence" value="ECO:0007669"/>
    <property type="project" value="UniProtKB-KW"/>
</dbReference>
<keyword evidence="3" id="KW-0540">Nuclease</keyword>
<dbReference type="GO" id="GO:0016787">
    <property type="term" value="F:hydrolase activity"/>
    <property type="evidence" value="ECO:0007669"/>
    <property type="project" value="UniProtKB-KW"/>
</dbReference>
<accession>A0A6J7CN85</accession>
<keyword evidence="1" id="KW-0963">Cytoplasm</keyword>
<feature type="domain" description="YqgF/RNase H-like" evidence="5">
    <location>
        <begin position="5"/>
        <end position="106"/>
    </location>
</feature>
<evidence type="ECO:0000259" key="5">
    <source>
        <dbReference type="SMART" id="SM00732"/>
    </source>
</evidence>
<gene>
    <name evidence="6" type="ORF">UFOPK3164_01359</name>
    <name evidence="7" type="ORF">UFOPK3427_00034</name>
    <name evidence="8" type="ORF">UFOPK4112_01115</name>
</gene>
<dbReference type="CDD" id="cd16964">
    <property type="entry name" value="YqgF"/>
    <property type="match status" value="1"/>
</dbReference>
<name>A0A6J7CN85_9ZZZZ</name>
<dbReference type="Gene3D" id="3.30.420.140">
    <property type="entry name" value="YqgF/RNase H-like domain"/>
    <property type="match status" value="1"/>
</dbReference>
<evidence type="ECO:0000256" key="1">
    <source>
        <dbReference type="ARBA" id="ARBA00022490"/>
    </source>
</evidence>
<dbReference type="InterPro" id="IPR006641">
    <property type="entry name" value="YqgF/RNaseH-like_dom"/>
</dbReference>
<dbReference type="EMBL" id="CAFBLT010000001">
    <property type="protein sequence ID" value="CAB4858475.1"/>
    <property type="molecule type" value="Genomic_DNA"/>
</dbReference>
<dbReference type="PANTHER" id="PTHR33317">
    <property type="entry name" value="POLYNUCLEOTIDYL TRANSFERASE, RIBONUCLEASE H-LIKE SUPERFAMILY PROTEIN"/>
    <property type="match status" value="1"/>
</dbReference>
<dbReference type="Pfam" id="PF03652">
    <property type="entry name" value="RuvX"/>
    <property type="match status" value="1"/>
</dbReference>
<sequence>MTSNGRVLALDPGERRVGVAVSNSDRSMAFPRPAINAGTELIQAVVRLIQEDSITHVVIGHPVTLQGAQGASAKGAQELARALSDELEPDAIGVELHDERLTTKQAGAVLRDAGKSTRDQKDLIDSASAAILLEAWLQCR</sequence>
<dbReference type="EMBL" id="CAFABE010000076">
    <property type="protein sequence ID" value="CAB4832638.1"/>
    <property type="molecule type" value="Genomic_DNA"/>
</dbReference>
<evidence type="ECO:0000256" key="4">
    <source>
        <dbReference type="ARBA" id="ARBA00022801"/>
    </source>
</evidence>
<dbReference type="SUPFAM" id="SSF53098">
    <property type="entry name" value="Ribonuclease H-like"/>
    <property type="match status" value="1"/>
</dbReference>
<protein>
    <submittedName>
        <fullName evidence="7">Unannotated protein</fullName>
    </submittedName>
</protein>
<dbReference type="NCBIfam" id="TIGR00250">
    <property type="entry name" value="RNAse_H_YqgF"/>
    <property type="match status" value="1"/>
</dbReference>
<organism evidence="7">
    <name type="scientific">freshwater metagenome</name>
    <dbReference type="NCBI Taxonomy" id="449393"/>
    <lineage>
        <taxon>unclassified sequences</taxon>
        <taxon>metagenomes</taxon>
        <taxon>ecological metagenomes</taxon>
    </lineage>
</organism>
<keyword evidence="4" id="KW-0378">Hydrolase</keyword>
<dbReference type="InterPro" id="IPR012337">
    <property type="entry name" value="RNaseH-like_sf"/>
</dbReference>
<dbReference type="InterPro" id="IPR005227">
    <property type="entry name" value="YqgF"/>
</dbReference>
<proteinExistence type="inferred from homology"/>
<dbReference type="SMART" id="SM00732">
    <property type="entry name" value="YqgFc"/>
    <property type="match status" value="1"/>
</dbReference>
<evidence type="ECO:0000313" key="7">
    <source>
        <dbReference type="EMBL" id="CAB4858475.1"/>
    </source>
</evidence>
<dbReference type="InterPro" id="IPR037027">
    <property type="entry name" value="YqgF/RNaseH-like_dom_sf"/>
</dbReference>
<reference evidence="7" key="1">
    <citation type="submission" date="2020-05" db="EMBL/GenBank/DDBJ databases">
        <authorList>
            <person name="Chiriac C."/>
            <person name="Salcher M."/>
            <person name="Ghai R."/>
            <person name="Kavagutti S V."/>
        </authorList>
    </citation>
    <scope>NUCLEOTIDE SEQUENCE</scope>
</reference>
<dbReference type="GO" id="GO:0000967">
    <property type="term" value="P:rRNA 5'-end processing"/>
    <property type="evidence" value="ECO:0007669"/>
    <property type="project" value="TreeGrafter"/>
</dbReference>
<keyword evidence="2" id="KW-0690">Ribosome biogenesis</keyword>
<dbReference type="GO" id="GO:0005829">
    <property type="term" value="C:cytosol"/>
    <property type="evidence" value="ECO:0007669"/>
    <property type="project" value="TreeGrafter"/>
</dbReference>
<evidence type="ECO:0000313" key="8">
    <source>
        <dbReference type="EMBL" id="CAB5024435.1"/>
    </source>
</evidence>
<dbReference type="AlphaFoldDB" id="A0A6J7CN85"/>